<dbReference type="Proteomes" id="UP000245624">
    <property type="component" value="Unassembled WGS sequence"/>
</dbReference>
<sequence>MRKQHVIVYISDDCEACDHLVEFLRNHKVNFTLKNTSEDKVFLKELQQKNIYVTPAVLIGDSHKILGFDKEKLRRILGF</sequence>
<name>A0A317KY61_9BACI</name>
<evidence type="ECO:0000313" key="2">
    <source>
        <dbReference type="EMBL" id="PWU68054.1"/>
    </source>
</evidence>
<reference evidence="2 3" key="1">
    <citation type="submission" date="2018-05" db="EMBL/GenBank/DDBJ databases">
        <title>Genomic analysis of Gracilibacillus dipsosauri DD1 reveals novel features of a salt-tolerant amylase.</title>
        <authorList>
            <person name="Deutch C.E."/>
            <person name="Yang S."/>
        </authorList>
    </citation>
    <scope>NUCLEOTIDE SEQUENCE [LARGE SCALE GENOMIC DNA]</scope>
    <source>
        <strain evidence="2 3">DD1</strain>
    </source>
</reference>
<dbReference type="InterPro" id="IPR036249">
    <property type="entry name" value="Thioredoxin-like_sf"/>
</dbReference>
<dbReference type="EMBL" id="QGTD01000011">
    <property type="protein sequence ID" value="PWU68054.1"/>
    <property type="molecule type" value="Genomic_DNA"/>
</dbReference>
<accession>A0A317KY61</accession>
<dbReference type="SUPFAM" id="SSF52833">
    <property type="entry name" value="Thioredoxin-like"/>
    <property type="match status" value="1"/>
</dbReference>
<comment type="caution">
    <text evidence="2">The sequence shown here is derived from an EMBL/GenBank/DDBJ whole genome shotgun (WGS) entry which is preliminary data.</text>
</comment>
<gene>
    <name evidence="2" type="ORF">DLJ74_13245</name>
</gene>
<dbReference type="RefSeq" id="WP_109984827.1">
    <property type="nucleotide sequence ID" value="NZ_JAJUIE010000006.1"/>
</dbReference>
<dbReference type="Gene3D" id="3.40.30.10">
    <property type="entry name" value="Glutaredoxin"/>
    <property type="match status" value="1"/>
</dbReference>
<dbReference type="InterPro" id="IPR002109">
    <property type="entry name" value="Glutaredoxin"/>
</dbReference>
<evidence type="ECO:0000313" key="3">
    <source>
        <dbReference type="Proteomes" id="UP000245624"/>
    </source>
</evidence>
<keyword evidence="3" id="KW-1185">Reference proteome</keyword>
<dbReference type="OrthoDB" id="9795531at2"/>
<dbReference type="AlphaFoldDB" id="A0A317KY61"/>
<dbReference type="CDD" id="cd02976">
    <property type="entry name" value="NrdH"/>
    <property type="match status" value="1"/>
</dbReference>
<proteinExistence type="predicted"/>
<evidence type="ECO:0000259" key="1">
    <source>
        <dbReference type="Pfam" id="PF00462"/>
    </source>
</evidence>
<organism evidence="2 3">
    <name type="scientific">Gracilibacillus dipsosauri</name>
    <dbReference type="NCBI Taxonomy" id="178340"/>
    <lineage>
        <taxon>Bacteria</taxon>
        <taxon>Bacillati</taxon>
        <taxon>Bacillota</taxon>
        <taxon>Bacilli</taxon>
        <taxon>Bacillales</taxon>
        <taxon>Bacillaceae</taxon>
        <taxon>Gracilibacillus</taxon>
    </lineage>
</organism>
<protein>
    <submittedName>
        <fullName evidence="2">NrdH-redoxin</fullName>
    </submittedName>
</protein>
<feature type="domain" description="Glutaredoxin" evidence="1">
    <location>
        <begin position="6"/>
        <end position="63"/>
    </location>
</feature>
<dbReference type="Pfam" id="PF00462">
    <property type="entry name" value="Glutaredoxin"/>
    <property type="match status" value="1"/>
</dbReference>
<dbReference type="PROSITE" id="PS51354">
    <property type="entry name" value="GLUTAREDOXIN_2"/>
    <property type="match status" value="1"/>
</dbReference>